<dbReference type="AlphaFoldDB" id="A0A2N1MWF4"/>
<evidence type="ECO:0000313" key="1">
    <source>
        <dbReference type="EMBL" id="PKK65961.1"/>
    </source>
</evidence>
<sequence length="145" mass="16649">MSRIFTIDEEIWDYLPDTVSEFSDIDSTFNDISTGSNRAPLTTPSAPSSTDSLDIKDQLHAAKKVKLYKPKRKYTKTSWVWQYMIQDNEYDICKVPVINMQNKEICCGQRFLHDGSTGNMANHLRGKHSIYEGINKQPDRTPNNT</sequence>
<proteinExistence type="predicted"/>
<dbReference type="VEuPathDB" id="FungiDB:FUN_005367"/>
<protein>
    <recommendedName>
        <fullName evidence="3">BED-type domain-containing protein</fullName>
    </recommendedName>
</protein>
<name>A0A2N1MWF4_9GLOM</name>
<accession>A0A2N1MWF4</accession>
<comment type="caution">
    <text evidence="1">The sequence shown here is derived from an EMBL/GenBank/DDBJ whole genome shotgun (WGS) entry which is preliminary data.</text>
</comment>
<organism evidence="1 2">
    <name type="scientific">Rhizophagus irregularis</name>
    <dbReference type="NCBI Taxonomy" id="588596"/>
    <lineage>
        <taxon>Eukaryota</taxon>
        <taxon>Fungi</taxon>
        <taxon>Fungi incertae sedis</taxon>
        <taxon>Mucoromycota</taxon>
        <taxon>Glomeromycotina</taxon>
        <taxon>Glomeromycetes</taxon>
        <taxon>Glomerales</taxon>
        <taxon>Glomeraceae</taxon>
        <taxon>Rhizophagus</taxon>
    </lineage>
</organism>
<gene>
    <name evidence="1" type="ORF">RhiirC2_785416</name>
</gene>
<evidence type="ECO:0008006" key="3">
    <source>
        <dbReference type="Google" id="ProtNLM"/>
    </source>
</evidence>
<dbReference type="Proteomes" id="UP000233469">
    <property type="component" value="Unassembled WGS sequence"/>
</dbReference>
<dbReference type="EMBL" id="LLXL01001167">
    <property type="protein sequence ID" value="PKK65961.1"/>
    <property type="molecule type" value="Genomic_DNA"/>
</dbReference>
<reference evidence="1 2" key="2">
    <citation type="submission" date="2017-10" db="EMBL/GenBank/DDBJ databases">
        <title>Extensive intraspecific genome diversity in a model arbuscular mycorrhizal fungus.</title>
        <authorList>
            <person name="Chen E.C.H."/>
            <person name="Morin E."/>
            <person name="Baudet D."/>
            <person name="Noel J."/>
            <person name="Ndikumana S."/>
            <person name="Charron P."/>
            <person name="St-Onge C."/>
            <person name="Giorgi J."/>
            <person name="Grigoriev I.V."/>
            <person name="Roux C."/>
            <person name="Martin F.M."/>
            <person name="Corradi N."/>
        </authorList>
    </citation>
    <scope>NUCLEOTIDE SEQUENCE [LARGE SCALE GENOMIC DNA]</scope>
    <source>
        <strain evidence="1 2">C2</strain>
    </source>
</reference>
<evidence type="ECO:0000313" key="2">
    <source>
        <dbReference type="Proteomes" id="UP000233469"/>
    </source>
</evidence>
<reference evidence="1 2" key="1">
    <citation type="submission" date="2016-04" db="EMBL/GenBank/DDBJ databases">
        <title>Genome analyses suggest a sexual origin of heterokaryosis in a supposedly ancient asexual fungus.</title>
        <authorList>
            <person name="Ropars J."/>
            <person name="Sedzielewska K."/>
            <person name="Noel J."/>
            <person name="Charron P."/>
            <person name="Farinelli L."/>
            <person name="Marton T."/>
            <person name="Kruger M."/>
            <person name="Pelin A."/>
            <person name="Brachmann A."/>
            <person name="Corradi N."/>
        </authorList>
    </citation>
    <scope>NUCLEOTIDE SEQUENCE [LARGE SCALE GENOMIC DNA]</scope>
    <source>
        <strain evidence="1 2">C2</strain>
    </source>
</reference>